<protein>
    <submittedName>
        <fullName evidence="1">Uncharacterized protein</fullName>
    </submittedName>
</protein>
<dbReference type="OrthoDB" id="10273393at2759"/>
<comment type="caution">
    <text evidence="1">The sequence shown here is derived from an EMBL/GenBank/DDBJ whole genome shotgun (WGS) entry which is preliminary data.</text>
</comment>
<name>A0A5B0QYQ2_PUCGR</name>
<evidence type="ECO:0000313" key="1">
    <source>
        <dbReference type="EMBL" id="KAA1117965.1"/>
    </source>
</evidence>
<dbReference type="AlphaFoldDB" id="A0A5B0QYQ2"/>
<proteinExistence type="predicted"/>
<reference evidence="1 2" key="1">
    <citation type="submission" date="2019-05" db="EMBL/GenBank/DDBJ databases">
        <title>Emergence of the Ug99 lineage of the wheat stem rust pathogen through somatic hybridization.</title>
        <authorList>
            <person name="Li F."/>
            <person name="Upadhyaya N.M."/>
            <person name="Sperschneider J."/>
            <person name="Matny O."/>
            <person name="Nguyen-Phuc H."/>
            <person name="Mago R."/>
            <person name="Raley C."/>
            <person name="Miller M.E."/>
            <person name="Silverstein K.A.T."/>
            <person name="Henningsen E."/>
            <person name="Hirsch C.D."/>
            <person name="Visser B."/>
            <person name="Pretorius Z.A."/>
            <person name="Steffenson B.J."/>
            <person name="Schwessinger B."/>
            <person name="Dodds P.N."/>
            <person name="Figueroa M."/>
        </authorList>
    </citation>
    <scope>NUCLEOTIDE SEQUENCE [LARGE SCALE GENOMIC DNA]</scope>
    <source>
        <strain evidence="1">21-0</strain>
    </source>
</reference>
<dbReference type="Proteomes" id="UP000324748">
    <property type="component" value="Unassembled WGS sequence"/>
</dbReference>
<gene>
    <name evidence="1" type="ORF">PGT21_028587</name>
</gene>
<dbReference type="EMBL" id="VSWC01000002">
    <property type="protein sequence ID" value="KAA1117965.1"/>
    <property type="molecule type" value="Genomic_DNA"/>
</dbReference>
<accession>A0A5B0QYQ2</accession>
<keyword evidence="2" id="KW-1185">Reference proteome</keyword>
<organism evidence="1 2">
    <name type="scientific">Puccinia graminis f. sp. tritici</name>
    <dbReference type="NCBI Taxonomy" id="56615"/>
    <lineage>
        <taxon>Eukaryota</taxon>
        <taxon>Fungi</taxon>
        <taxon>Dikarya</taxon>
        <taxon>Basidiomycota</taxon>
        <taxon>Pucciniomycotina</taxon>
        <taxon>Pucciniomycetes</taxon>
        <taxon>Pucciniales</taxon>
        <taxon>Pucciniaceae</taxon>
        <taxon>Puccinia</taxon>
    </lineage>
</organism>
<sequence length="132" mass="14088">MPWIKADGVAQSLAASPRELSGACWQASPALPRMRISGPADQYWSGPAGPKFALELGRLSPAAAVPTMKPTAHSASSITWLKGRTRSICDMAQEKKKLLRRTKDKARAASQKLGTADRLALRESGIGIDGSF</sequence>
<evidence type="ECO:0000313" key="2">
    <source>
        <dbReference type="Proteomes" id="UP000324748"/>
    </source>
</evidence>